<dbReference type="EMBL" id="VCHE01000013">
    <property type="protein sequence ID" value="KAB2578211.1"/>
    <property type="molecule type" value="Genomic_DNA"/>
</dbReference>
<keyword evidence="5" id="KW-0479">Metal-binding</keyword>
<evidence type="ECO:0000256" key="6">
    <source>
        <dbReference type="ARBA" id="ARBA00022759"/>
    </source>
</evidence>
<dbReference type="PROSITE" id="PS50879">
    <property type="entry name" value="RNASE_H_1"/>
    <property type="match status" value="1"/>
</dbReference>
<evidence type="ECO:0000259" key="8">
    <source>
        <dbReference type="PROSITE" id="PS50879"/>
    </source>
</evidence>
<proteinExistence type="inferred from homology"/>
<comment type="catalytic activity">
    <reaction evidence="1">
        <text>Endonucleolytic cleavage to 5'-phosphomonoester.</text>
        <dbReference type="EC" id="3.1.26.4"/>
    </reaction>
</comment>
<gene>
    <name evidence="9" type="primary">rnhA_1</name>
    <name evidence="9" type="ORF">DBV05_g3149</name>
</gene>
<evidence type="ECO:0000256" key="5">
    <source>
        <dbReference type="ARBA" id="ARBA00022723"/>
    </source>
</evidence>
<dbReference type="OrthoDB" id="245563at2759"/>
<dbReference type="EC" id="3.1.26.4" evidence="3"/>
<dbReference type="CDD" id="cd13934">
    <property type="entry name" value="RNase_H_Dikarya_like"/>
    <property type="match status" value="1"/>
</dbReference>
<dbReference type="GO" id="GO:0043137">
    <property type="term" value="P:DNA replication, removal of RNA primer"/>
    <property type="evidence" value="ECO:0007669"/>
    <property type="project" value="TreeGrafter"/>
</dbReference>
<evidence type="ECO:0000313" key="9">
    <source>
        <dbReference type="EMBL" id="KAB2578211.1"/>
    </source>
</evidence>
<dbReference type="InterPro" id="IPR036397">
    <property type="entry name" value="RNaseH_sf"/>
</dbReference>
<evidence type="ECO:0000256" key="7">
    <source>
        <dbReference type="ARBA" id="ARBA00022801"/>
    </source>
</evidence>
<dbReference type="AlphaFoldDB" id="A0A5N5DLK7"/>
<sequence>MAVDRRANTCTLKFKDDQSSQRLFTLSSGLQTVDAFTESLDSQPQDQPYLKVPHDPGCQCGRPHSLENSLMVSVDGACRGSGTLAAHAAIGVFFRSGSPYNQTAIYLGGEVKHTKQRAELYAGIKALETVEDLFYGPEMADLEALDDLELVVIKTDSEYLVKGITERINIWQGNGWLNMRGLPLANADLFQRLDDLVEELKEDDITVKFLQVRRELNAEVSEFANSAFNGIRWECR</sequence>
<comment type="caution">
    <text evidence="9">The sequence shown here is derived from an EMBL/GenBank/DDBJ whole genome shotgun (WGS) entry which is preliminary data.</text>
</comment>
<dbReference type="InterPro" id="IPR002156">
    <property type="entry name" value="RNaseH_domain"/>
</dbReference>
<dbReference type="Proteomes" id="UP000325902">
    <property type="component" value="Unassembled WGS sequence"/>
</dbReference>
<evidence type="ECO:0000256" key="4">
    <source>
        <dbReference type="ARBA" id="ARBA00022722"/>
    </source>
</evidence>
<reference evidence="9 10" key="1">
    <citation type="journal article" date="2019" name="Sci. Rep.">
        <title>A multi-omics analysis of the grapevine pathogen Lasiodiplodia theobromae reveals that temperature affects the expression of virulence- and pathogenicity-related genes.</title>
        <authorList>
            <person name="Felix C."/>
            <person name="Meneses R."/>
            <person name="Goncalves M.F.M."/>
            <person name="Tilleman L."/>
            <person name="Duarte A.S."/>
            <person name="Jorrin-Novo J.V."/>
            <person name="Van de Peer Y."/>
            <person name="Deforce D."/>
            <person name="Van Nieuwerburgh F."/>
            <person name="Esteves A.C."/>
            <person name="Alves A."/>
        </authorList>
    </citation>
    <scope>NUCLEOTIDE SEQUENCE [LARGE SCALE GENOMIC DNA]</scope>
    <source>
        <strain evidence="9 10">LA-SOL3</strain>
    </source>
</reference>
<keyword evidence="6" id="KW-0255">Endonuclease</keyword>
<dbReference type="GO" id="GO:0003676">
    <property type="term" value="F:nucleic acid binding"/>
    <property type="evidence" value="ECO:0007669"/>
    <property type="project" value="InterPro"/>
</dbReference>
<organism evidence="9 10">
    <name type="scientific">Lasiodiplodia theobromae</name>
    <dbReference type="NCBI Taxonomy" id="45133"/>
    <lineage>
        <taxon>Eukaryota</taxon>
        <taxon>Fungi</taxon>
        <taxon>Dikarya</taxon>
        <taxon>Ascomycota</taxon>
        <taxon>Pezizomycotina</taxon>
        <taxon>Dothideomycetes</taxon>
        <taxon>Dothideomycetes incertae sedis</taxon>
        <taxon>Botryosphaeriales</taxon>
        <taxon>Botryosphaeriaceae</taxon>
        <taxon>Lasiodiplodia</taxon>
    </lineage>
</organism>
<evidence type="ECO:0000256" key="1">
    <source>
        <dbReference type="ARBA" id="ARBA00000077"/>
    </source>
</evidence>
<name>A0A5N5DLK7_9PEZI</name>
<dbReference type="InterPro" id="IPR012337">
    <property type="entry name" value="RNaseH-like_sf"/>
</dbReference>
<keyword evidence="10" id="KW-1185">Reference proteome</keyword>
<evidence type="ECO:0000256" key="3">
    <source>
        <dbReference type="ARBA" id="ARBA00012180"/>
    </source>
</evidence>
<dbReference type="InterPro" id="IPR050092">
    <property type="entry name" value="RNase_H"/>
</dbReference>
<feature type="domain" description="RNase H type-1" evidence="8">
    <location>
        <begin position="66"/>
        <end position="229"/>
    </location>
</feature>
<dbReference type="GO" id="GO:0004523">
    <property type="term" value="F:RNA-DNA hybrid ribonuclease activity"/>
    <property type="evidence" value="ECO:0007669"/>
    <property type="project" value="UniProtKB-EC"/>
</dbReference>
<evidence type="ECO:0000313" key="10">
    <source>
        <dbReference type="Proteomes" id="UP000325902"/>
    </source>
</evidence>
<dbReference type="PANTHER" id="PTHR10642:SF26">
    <property type="entry name" value="RIBONUCLEASE H1"/>
    <property type="match status" value="1"/>
</dbReference>
<protein>
    <recommendedName>
        <fullName evidence="3">ribonuclease H</fullName>
        <ecNumber evidence="3">3.1.26.4</ecNumber>
    </recommendedName>
</protein>
<dbReference type="Gene3D" id="3.30.420.10">
    <property type="entry name" value="Ribonuclease H-like superfamily/Ribonuclease H"/>
    <property type="match status" value="1"/>
</dbReference>
<comment type="similarity">
    <text evidence="2">Belongs to the RNase H family.</text>
</comment>
<accession>A0A5N5DLK7</accession>
<dbReference type="GO" id="GO:0046872">
    <property type="term" value="F:metal ion binding"/>
    <property type="evidence" value="ECO:0007669"/>
    <property type="project" value="UniProtKB-KW"/>
</dbReference>
<dbReference type="PANTHER" id="PTHR10642">
    <property type="entry name" value="RIBONUCLEASE H1"/>
    <property type="match status" value="1"/>
</dbReference>
<evidence type="ECO:0000256" key="2">
    <source>
        <dbReference type="ARBA" id="ARBA00005300"/>
    </source>
</evidence>
<keyword evidence="4" id="KW-0540">Nuclease</keyword>
<dbReference type="SUPFAM" id="SSF53098">
    <property type="entry name" value="Ribonuclease H-like"/>
    <property type="match status" value="1"/>
</dbReference>
<keyword evidence="7" id="KW-0378">Hydrolase</keyword>
<dbReference type="Pfam" id="PF00075">
    <property type="entry name" value="RNase_H"/>
    <property type="match status" value="1"/>
</dbReference>